<evidence type="ECO:0000256" key="3">
    <source>
        <dbReference type="ARBA" id="ARBA00022679"/>
    </source>
</evidence>
<dbReference type="EC" id="2.1.1.-" evidence="5"/>
<dbReference type="GO" id="GO:0005737">
    <property type="term" value="C:cytoplasm"/>
    <property type="evidence" value="ECO:0007669"/>
    <property type="project" value="UniProtKB-SubCell"/>
</dbReference>
<dbReference type="CDD" id="cd02440">
    <property type="entry name" value="AdoMet_MTases"/>
    <property type="match status" value="1"/>
</dbReference>
<evidence type="ECO:0000313" key="7">
    <source>
        <dbReference type="EMBL" id="OAX42501.1"/>
    </source>
</evidence>
<dbReference type="GO" id="GO:0016192">
    <property type="term" value="P:vesicle-mediated transport"/>
    <property type="evidence" value="ECO:0007669"/>
    <property type="project" value="UniProtKB-UniRule"/>
</dbReference>
<comment type="function">
    <text evidence="5">S-adenosyl-L-methionine-dependent protein-lysine N-methyltransferase that mono- and dimethylates elongation factor 1-alpha at 'Lys-316'. May play a role in intracellular transport.</text>
</comment>
<dbReference type="PANTHER" id="PTHR12843">
    <property type="entry name" value="PROTEIN-LYSINE N-METHYLTRANSFERASE METTL10"/>
    <property type="match status" value="1"/>
</dbReference>
<evidence type="ECO:0000313" key="8">
    <source>
        <dbReference type="Proteomes" id="UP000092154"/>
    </source>
</evidence>
<keyword evidence="1 5" id="KW-0963">Cytoplasm</keyword>
<evidence type="ECO:0000256" key="1">
    <source>
        <dbReference type="ARBA" id="ARBA00022490"/>
    </source>
</evidence>
<dbReference type="InterPro" id="IPR026635">
    <property type="entry name" value="Efm4/METTL10"/>
</dbReference>
<dbReference type="OrthoDB" id="10069295at2759"/>
<comment type="subcellular location">
    <subcellularLocation>
        <location evidence="5">Cytoplasm</location>
    </subcellularLocation>
</comment>
<dbReference type="GO" id="GO:0032259">
    <property type="term" value="P:methylation"/>
    <property type="evidence" value="ECO:0007669"/>
    <property type="project" value="UniProtKB-KW"/>
</dbReference>
<evidence type="ECO:0000259" key="6">
    <source>
        <dbReference type="Pfam" id="PF13847"/>
    </source>
</evidence>
<keyword evidence="5" id="KW-0813">Transport</keyword>
<dbReference type="SUPFAM" id="SSF53335">
    <property type="entry name" value="S-adenosyl-L-methionine-dependent methyltransferases"/>
    <property type="match status" value="1"/>
</dbReference>
<accession>A0A1B7NC97</accession>
<dbReference type="Pfam" id="PF13847">
    <property type="entry name" value="Methyltransf_31"/>
    <property type="match status" value="1"/>
</dbReference>
<evidence type="ECO:0000256" key="2">
    <source>
        <dbReference type="ARBA" id="ARBA00022603"/>
    </source>
</evidence>
<organism evidence="7 8">
    <name type="scientific">Rhizopogon vinicolor AM-OR11-026</name>
    <dbReference type="NCBI Taxonomy" id="1314800"/>
    <lineage>
        <taxon>Eukaryota</taxon>
        <taxon>Fungi</taxon>
        <taxon>Dikarya</taxon>
        <taxon>Basidiomycota</taxon>
        <taxon>Agaricomycotina</taxon>
        <taxon>Agaricomycetes</taxon>
        <taxon>Agaricomycetidae</taxon>
        <taxon>Boletales</taxon>
        <taxon>Suillineae</taxon>
        <taxon>Rhizopogonaceae</taxon>
        <taxon>Rhizopogon</taxon>
    </lineage>
</organism>
<evidence type="ECO:0000256" key="4">
    <source>
        <dbReference type="ARBA" id="ARBA00022691"/>
    </source>
</evidence>
<dbReference type="GO" id="GO:0016279">
    <property type="term" value="F:protein-lysine N-methyltransferase activity"/>
    <property type="evidence" value="ECO:0007669"/>
    <property type="project" value="UniProtKB-UniRule"/>
</dbReference>
<dbReference type="Proteomes" id="UP000092154">
    <property type="component" value="Unassembled WGS sequence"/>
</dbReference>
<evidence type="ECO:0000256" key="5">
    <source>
        <dbReference type="HAMAP-Rule" id="MF_03188"/>
    </source>
</evidence>
<dbReference type="STRING" id="1314800.A0A1B7NC97"/>
<name>A0A1B7NC97_9AGAM</name>
<dbReference type="InParanoid" id="A0A1B7NC97"/>
<keyword evidence="8" id="KW-1185">Reference proteome</keyword>
<keyword evidence="2 5" id="KW-0489">Methyltransferase</keyword>
<dbReference type="EMBL" id="KV448156">
    <property type="protein sequence ID" value="OAX42501.1"/>
    <property type="molecule type" value="Genomic_DNA"/>
</dbReference>
<dbReference type="AlphaFoldDB" id="A0A1B7NC97"/>
<keyword evidence="4 5" id="KW-0949">S-adenosyl-L-methionine</keyword>
<reference evidence="7 8" key="1">
    <citation type="submission" date="2016-06" db="EMBL/GenBank/DDBJ databases">
        <title>Comparative genomics of the ectomycorrhizal sister species Rhizopogon vinicolor and Rhizopogon vesiculosus (Basidiomycota: Boletales) reveals a divergence of the mating type B locus.</title>
        <authorList>
            <consortium name="DOE Joint Genome Institute"/>
            <person name="Mujic A.B."/>
            <person name="Kuo A."/>
            <person name="Tritt A."/>
            <person name="Lipzen A."/>
            <person name="Chen C."/>
            <person name="Johnson J."/>
            <person name="Sharma A."/>
            <person name="Barry K."/>
            <person name="Grigoriev I.V."/>
            <person name="Spatafora J.W."/>
        </authorList>
    </citation>
    <scope>NUCLEOTIDE SEQUENCE [LARGE SCALE GENOMIC DNA]</scope>
    <source>
        <strain evidence="7 8">AM-OR11-026</strain>
    </source>
</reference>
<feature type="domain" description="Methyltransferase" evidence="6">
    <location>
        <begin position="82"/>
        <end position="219"/>
    </location>
</feature>
<dbReference type="PANTHER" id="PTHR12843:SF5">
    <property type="entry name" value="EEF1A LYSINE METHYLTRANSFERASE 2"/>
    <property type="match status" value="1"/>
</dbReference>
<dbReference type="InterPro" id="IPR029063">
    <property type="entry name" value="SAM-dependent_MTases_sf"/>
</dbReference>
<protein>
    <recommendedName>
        <fullName evidence="5">Protein-lysine N-methyltransferase EFM4</fullName>
        <ecNumber evidence="5">2.1.1.-</ecNumber>
    </recommendedName>
    <alternativeName>
        <fullName evidence="5">Elongation factor methyltransferase 4</fullName>
    </alternativeName>
</protein>
<dbReference type="FunCoup" id="A0A1B7NC97">
    <property type="interactions" value="458"/>
</dbReference>
<dbReference type="InterPro" id="IPR025714">
    <property type="entry name" value="Methyltranfer_dom"/>
</dbReference>
<comment type="similarity">
    <text evidence="5">Belongs to the class I-like SAM-binding methyltransferase superfamily. EFM4 family.</text>
</comment>
<keyword evidence="3 5" id="KW-0808">Transferase</keyword>
<gene>
    <name evidence="5" type="primary">EFM4</name>
    <name evidence="7" type="ORF">K503DRAFT_766766</name>
</gene>
<dbReference type="Gene3D" id="3.40.50.150">
    <property type="entry name" value="Vaccinia Virus protein VP39"/>
    <property type="match status" value="1"/>
</dbReference>
<proteinExistence type="inferred from homology"/>
<sequence length="261" mass="28605">MTLRTNSVAPNLFSFTIKGSRSVMDTSELQPSRLGTKEHWDNVYEDELDNFDENGDEGEIWFGKKAMNAMVGWAKQHAPPQPDMSILEVGSGNGALLFALAGEACYPAQRLMGIDYSEGAVQLAQSVGRSRNFAAVTFRVCDFLQEDPPLILDNHKTDGNGAWDLILDKGTYDAIALMEKDENGKLPVEGYPMRIAKLLNPGGHFLITSCNFTEVELQTKFITSETGLLYHSRIEHPTISFGGSTGSACSSVAFTKPACRK</sequence>
<dbReference type="HAMAP" id="MF_03188">
    <property type="entry name" value="Methyltr_EFM4"/>
    <property type="match status" value="1"/>
</dbReference>